<comment type="caution">
    <text evidence="1">The sequence shown here is derived from an EMBL/GenBank/DDBJ whole genome shotgun (WGS) entry which is preliminary data.</text>
</comment>
<sequence>MKTKKFNSKEKLKQWAKTTAGVVLTSITLMNSVQSIEFNFPTTKALSTVMENAPTTFPEGEYKVSFSNSDDIELDDLDYSKMAMVMSIEAKLANRDILIGGLQPLMRELNEFTYCCTIDRTNAAYYIASIWVVEPTEPEELKSLESVLEQYSVFYAFNDGSGFVTLNNARMGKGISQFVEI</sequence>
<dbReference type="EMBL" id="PYLW01000001">
    <property type="protein sequence ID" value="PSV99716.1"/>
    <property type="molecule type" value="Genomic_DNA"/>
</dbReference>
<dbReference type="EMBL" id="PYOP01000003">
    <property type="protein sequence ID" value="PSW99247.1"/>
    <property type="molecule type" value="Genomic_DNA"/>
</dbReference>
<proteinExistence type="predicted"/>
<protein>
    <submittedName>
        <fullName evidence="1">Uncharacterized protein</fullName>
    </submittedName>
</protein>
<dbReference type="RefSeq" id="WP_045037620.1">
    <property type="nucleotide sequence ID" value="NZ_JZSR01000025.1"/>
</dbReference>
<organism evidence="1 4">
    <name type="scientific">Photobacterium iliopiscarium</name>
    <dbReference type="NCBI Taxonomy" id="56192"/>
    <lineage>
        <taxon>Bacteria</taxon>
        <taxon>Pseudomonadati</taxon>
        <taxon>Pseudomonadota</taxon>
        <taxon>Gammaproteobacteria</taxon>
        <taxon>Vibrionales</taxon>
        <taxon>Vibrionaceae</taxon>
        <taxon>Photobacterium</taxon>
    </lineage>
</organism>
<dbReference type="AlphaFoldDB" id="A0A0D8PQ37"/>
<evidence type="ECO:0000313" key="3">
    <source>
        <dbReference type="Proteomes" id="UP000241190"/>
    </source>
</evidence>
<keyword evidence="3" id="KW-1185">Reference proteome</keyword>
<name>A0A0D8PQ37_9GAMM</name>
<reference evidence="1 4" key="1">
    <citation type="submission" date="2018-01" db="EMBL/GenBank/DDBJ databases">
        <title>Whole genome sequencing of Histamine producing bacteria.</title>
        <authorList>
            <person name="Butler K."/>
        </authorList>
    </citation>
    <scope>NUCLEOTIDE SEQUENCE [LARGE SCALE GENOMIC DNA]</scope>
    <source>
        <strain evidence="2 3">ATCC 51761</strain>
        <strain evidence="1 4">NCIMB 13481</strain>
    </source>
</reference>
<evidence type="ECO:0000313" key="1">
    <source>
        <dbReference type="EMBL" id="PSV99716.1"/>
    </source>
</evidence>
<evidence type="ECO:0000313" key="4">
    <source>
        <dbReference type="Proteomes" id="UP000241954"/>
    </source>
</evidence>
<dbReference type="Proteomes" id="UP000241190">
    <property type="component" value="Unassembled WGS sequence"/>
</dbReference>
<dbReference type="Proteomes" id="UP000241954">
    <property type="component" value="Unassembled WGS sequence"/>
</dbReference>
<gene>
    <name evidence="1" type="ORF">C9I88_00715</name>
    <name evidence="2" type="ORF">C9J52_02485</name>
</gene>
<accession>A0A0D8PQ37</accession>
<evidence type="ECO:0000313" key="2">
    <source>
        <dbReference type="EMBL" id="PSW99247.1"/>
    </source>
</evidence>